<keyword evidence="1" id="KW-0472">Membrane</keyword>
<organism evidence="2">
    <name type="scientific">uncultured spirochete</name>
    <dbReference type="NCBI Taxonomy" id="156406"/>
    <lineage>
        <taxon>Bacteria</taxon>
        <taxon>Pseudomonadati</taxon>
        <taxon>Spirochaetota</taxon>
        <taxon>Spirochaetia</taxon>
        <taxon>Spirochaetales</taxon>
        <taxon>environmental samples</taxon>
    </lineage>
</organism>
<protein>
    <submittedName>
        <fullName evidence="2">Uncharacterized protein</fullName>
    </submittedName>
</protein>
<dbReference type="EMBL" id="FWDM01000022">
    <property type="protein sequence ID" value="SLM13397.1"/>
    <property type="molecule type" value="Genomic_DNA"/>
</dbReference>
<name>A0A3P3XJ23_9SPIR</name>
<sequence length="84" mass="9482">MVMVTLIIRVATVLVGMIVMLMPVAVMMMVITLAACLFDWNKLHAAHRALARLVIGLVSLTFHETRVFHKSLLLMILPHNRIHP</sequence>
<reference evidence="2" key="1">
    <citation type="submission" date="2017-02" db="EMBL/GenBank/DDBJ databases">
        <authorList>
            <person name="Regsiter A."/>
            <person name="William W."/>
        </authorList>
    </citation>
    <scope>NUCLEOTIDE SEQUENCE</scope>
    <source>
        <strain evidence="2">Bib</strain>
    </source>
</reference>
<keyword evidence="1" id="KW-0812">Transmembrane</keyword>
<gene>
    <name evidence="2" type="ORF">SPIROBIBN47_290050</name>
</gene>
<feature type="transmembrane region" description="Helical" evidence="1">
    <location>
        <begin position="6"/>
        <end position="38"/>
    </location>
</feature>
<proteinExistence type="predicted"/>
<evidence type="ECO:0000313" key="2">
    <source>
        <dbReference type="EMBL" id="SLM13397.1"/>
    </source>
</evidence>
<evidence type="ECO:0000256" key="1">
    <source>
        <dbReference type="SAM" id="Phobius"/>
    </source>
</evidence>
<accession>A0A3P3XJ23</accession>
<dbReference type="AlphaFoldDB" id="A0A3P3XJ23"/>
<keyword evidence="1" id="KW-1133">Transmembrane helix</keyword>